<evidence type="ECO:0000313" key="2">
    <source>
        <dbReference type="Proteomes" id="UP000789366"/>
    </source>
</evidence>
<organism evidence="1 2">
    <name type="scientific">Cetraspora pellucida</name>
    <dbReference type="NCBI Taxonomy" id="1433469"/>
    <lineage>
        <taxon>Eukaryota</taxon>
        <taxon>Fungi</taxon>
        <taxon>Fungi incertae sedis</taxon>
        <taxon>Mucoromycota</taxon>
        <taxon>Glomeromycotina</taxon>
        <taxon>Glomeromycetes</taxon>
        <taxon>Diversisporales</taxon>
        <taxon>Gigasporaceae</taxon>
        <taxon>Cetraspora</taxon>
    </lineage>
</organism>
<protein>
    <submittedName>
        <fullName evidence="1">1106_t:CDS:1</fullName>
    </submittedName>
</protein>
<dbReference type="EMBL" id="CAJVPW010004516">
    <property type="protein sequence ID" value="CAG8541635.1"/>
    <property type="molecule type" value="Genomic_DNA"/>
</dbReference>
<proteinExistence type="predicted"/>
<gene>
    <name evidence="1" type="ORF">SPELUC_LOCUS4830</name>
</gene>
<accession>A0ACA9LRJ0</accession>
<keyword evidence="2" id="KW-1185">Reference proteome</keyword>
<name>A0ACA9LRJ0_9GLOM</name>
<sequence length="668" mass="74927">MPEYIIKKHQEFKKNRGVDAKVLQLYHGTKHSCDIKKLNSVDMLCKNAECSACGIVRNGPRLSLAKTCGIGTPTANISHEYTGVIPLQNQTTSKYINCRAVFLMDVVDPESFKDTYFVRSEEFNSIYKFNDAKTDEKDVRIEGDGVSHFQGKQPVPKELVTLEKVPLEKVSDKMPTGRLFAQSIMISNFFHENLRGAVGPFQNYIEFPVPKETHGQPGVIGAGQQTATSLSLFFQFFCFVVPVLGAILADQYLGRYKTIIIFSLVYVTGLIVLTLTSIPLAIEAKASLPGLIVSMIIIGIGTGGIKTNCVTMSADQFSHKDPYVKTLKSGKRVIVDPELTISSMFHWFYFSLSFGSLSSLVTTYIEKYFSFWMAFLIPTIIFVISVIVFVSGRNLYIKTPPHSSALLDLFNVFRLAFKHGRNLDNAKPSKFSPNDAKRYKIKWDDKFVDQIKASIKAYKVILAYPIFWVCHMQIHNNLISQAATMTVNFIPNDMMYNLNPITLIIFTPIANHIFYPALRRIGINPRPVTRISIGFIIIASAMLYSAIIQYIIYNTGPCFEATRCIIDGKSVPNDISVWWQAPSYILVAFSEILVCITGLNYVYNKAPLRLKSTITALYLMTLAAGALLGFVFVPLSKDPYLVWLFGILAIIASITGVFLFIFFRDSDV</sequence>
<dbReference type="Proteomes" id="UP000789366">
    <property type="component" value="Unassembled WGS sequence"/>
</dbReference>
<reference evidence="1" key="1">
    <citation type="submission" date="2021-06" db="EMBL/GenBank/DDBJ databases">
        <authorList>
            <person name="Kallberg Y."/>
            <person name="Tangrot J."/>
            <person name="Rosling A."/>
        </authorList>
    </citation>
    <scope>NUCLEOTIDE SEQUENCE</scope>
    <source>
        <strain evidence="1">28 12/20/2015</strain>
    </source>
</reference>
<evidence type="ECO:0000313" key="1">
    <source>
        <dbReference type="EMBL" id="CAG8541635.1"/>
    </source>
</evidence>
<comment type="caution">
    <text evidence="1">The sequence shown here is derived from an EMBL/GenBank/DDBJ whole genome shotgun (WGS) entry which is preliminary data.</text>
</comment>